<dbReference type="AlphaFoldDB" id="A0A915MXV9"/>
<comment type="similarity">
    <text evidence="2">Belongs to the TCP-1 chaperonin family.</text>
</comment>
<dbReference type="InterPro" id="IPR017998">
    <property type="entry name" value="Chaperone_TCP-1"/>
</dbReference>
<dbReference type="PANTHER" id="PTHR11353">
    <property type="entry name" value="CHAPERONIN"/>
    <property type="match status" value="1"/>
</dbReference>
<evidence type="ECO:0000313" key="10">
    <source>
        <dbReference type="Proteomes" id="UP000887561"/>
    </source>
</evidence>
<evidence type="ECO:0000256" key="9">
    <source>
        <dbReference type="SAM" id="MobiDB-lite"/>
    </source>
</evidence>
<keyword evidence="4" id="KW-0547">Nucleotide-binding</keyword>
<evidence type="ECO:0000256" key="3">
    <source>
        <dbReference type="ARBA" id="ARBA00022490"/>
    </source>
</evidence>
<dbReference type="InterPro" id="IPR002423">
    <property type="entry name" value="Cpn60/GroEL/TCP-1"/>
</dbReference>
<organism evidence="10 11">
    <name type="scientific">Meloidogyne javanica</name>
    <name type="common">Root-knot nematode worm</name>
    <dbReference type="NCBI Taxonomy" id="6303"/>
    <lineage>
        <taxon>Eukaryota</taxon>
        <taxon>Metazoa</taxon>
        <taxon>Ecdysozoa</taxon>
        <taxon>Nematoda</taxon>
        <taxon>Chromadorea</taxon>
        <taxon>Rhabditida</taxon>
        <taxon>Tylenchina</taxon>
        <taxon>Tylenchomorpha</taxon>
        <taxon>Tylenchoidea</taxon>
        <taxon>Meloidogynidae</taxon>
        <taxon>Meloidogyninae</taxon>
        <taxon>Meloidogyne</taxon>
        <taxon>Meloidogyne incognita group</taxon>
    </lineage>
</organism>
<feature type="compositionally biased region" description="Basic and acidic residues" evidence="9">
    <location>
        <begin position="247"/>
        <end position="257"/>
    </location>
</feature>
<dbReference type="FunFam" id="3.50.7.10:FF:000008">
    <property type="entry name" value="T-complex protein 1 subunit theta"/>
    <property type="match status" value="1"/>
</dbReference>
<comment type="subunit">
    <text evidence="8">Heterooligomeric complex.</text>
</comment>
<keyword evidence="6" id="KW-0143">Chaperone</keyword>
<dbReference type="GO" id="GO:0005524">
    <property type="term" value="F:ATP binding"/>
    <property type="evidence" value="ECO:0007669"/>
    <property type="project" value="UniProtKB-KW"/>
</dbReference>
<sequence>MSSPNCIEILTGYEPTLGDIKQATNAKVAIFACPFDLTHAETKGTTADDLYKFSNTEDASVEQRVKEMAEAGVSVIVAEKFEDLYTHFLNKYKIMGVRLTSEVGLRRLCHTLGAQAQAVICAPPDDSLGKCDNVFIKEIGDSQTVIFDKQSATAKVVTVIVKVGSFKSILDDELQKELLVNVQTQTEDNMNEMGIRSSTNEDKMNDNNNNSVEHLICCCNSNETEGLNVEEFPEGCKKRRKLLLENEEQQRDKDRNKALSPPSPKRNKEDKEEKKMILYLEEDEVVQIMKMKQMKKMILYLEKDAVVQIK</sequence>
<evidence type="ECO:0000256" key="8">
    <source>
        <dbReference type="ARBA" id="ARBA00064252"/>
    </source>
</evidence>
<dbReference type="GO" id="GO:0005737">
    <property type="term" value="C:cytoplasm"/>
    <property type="evidence" value="ECO:0007669"/>
    <property type="project" value="UniProtKB-SubCell"/>
</dbReference>
<dbReference type="InterPro" id="IPR027409">
    <property type="entry name" value="GroEL-like_apical_dom_sf"/>
</dbReference>
<comment type="subcellular location">
    <subcellularLocation>
        <location evidence="1">Cytoplasm</location>
    </subcellularLocation>
</comment>
<evidence type="ECO:0000256" key="2">
    <source>
        <dbReference type="ARBA" id="ARBA00008020"/>
    </source>
</evidence>
<name>A0A915MXV9_MELJA</name>
<dbReference type="Gene3D" id="3.50.7.10">
    <property type="entry name" value="GroEL"/>
    <property type="match status" value="1"/>
</dbReference>
<dbReference type="Proteomes" id="UP000887561">
    <property type="component" value="Unplaced"/>
</dbReference>
<keyword evidence="3" id="KW-0963">Cytoplasm</keyword>
<dbReference type="WBParaSite" id="scaffold647_cov203.g1497">
    <property type="protein sequence ID" value="scaffold647_cov203.g1497"/>
    <property type="gene ID" value="scaffold647_cov203.g1497"/>
</dbReference>
<evidence type="ECO:0000256" key="1">
    <source>
        <dbReference type="ARBA" id="ARBA00004496"/>
    </source>
</evidence>
<protein>
    <submittedName>
        <fullName evidence="11">Uncharacterized protein</fullName>
    </submittedName>
</protein>
<evidence type="ECO:0000256" key="6">
    <source>
        <dbReference type="ARBA" id="ARBA00023186"/>
    </source>
</evidence>
<keyword evidence="10" id="KW-1185">Reference proteome</keyword>
<dbReference type="Pfam" id="PF00118">
    <property type="entry name" value="Cpn60_TCP1"/>
    <property type="match status" value="1"/>
</dbReference>
<evidence type="ECO:0000256" key="7">
    <source>
        <dbReference type="ARBA" id="ARBA00058723"/>
    </source>
</evidence>
<keyword evidence="5" id="KW-0067">ATP-binding</keyword>
<reference evidence="11" key="1">
    <citation type="submission" date="2022-11" db="UniProtKB">
        <authorList>
            <consortium name="WormBaseParasite"/>
        </authorList>
    </citation>
    <scope>IDENTIFICATION</scope>
</reference>
<feature type="region of interest" description="Disordered" evidence="9">
    <location>
        <begin position="247"/>
        <end position="272"/>
    </location>
</feature>
<dbReference type="GO" id="GO:0140662">
    <property type="term" value="F:ATP-dependent protein folding chaperone"/>
    <property type="evidence" value="ECO:0007669"/>
    <property type="project" value="InterPro"/>
</dbReference>
<evidence type="ECO:0000256" key="4">
    <source>
        <dbReference type="ARBA" id="ARBA00022741"/>
    </source>
</evidence>
<comment type="function">
    <text evidence="7">Molecular chaperone; assists the folding of proteins upon ATP hydrolysis. Known to play a role, in vitro, in the folding of actin and tubulin. Required for correct subcellular localization of pgl-1.</text>
</comment>
<evidence type="ECO:0000256" key="5">
    <source>
        <dbReference type="ARBA" id="ARBA00022840"/>
    </source>
</evidence>
<proteinExistence type="inferred from homology"/>
<dbReference type="SUPFAM" id="SSF52029">
    <property type="entry name" value="GroEL apical domain-like"/>
    <property type="match status" value="1"/>
</dbReference>
<evidence type="ECO:0000313" key="11">
    <source>
        <dbReference type="WBParaSite" id="scaffold647_cov203.g1497"/>
    </source>
</evidence>
<accession>A0A915MXV9</accession>